<evidence type="ECO:0000313" key="1">
    <source>
        <dbReference type="EMBL" id="SEF89710.1"/>
    </source>
</evidence>
<dbReference type="EMBL" id="FNUZ01000002">
    <property type="protein sequence ID" value="SEF89710.1"/>
    <property type="molecule type" value="Genomic_DNA"/>
</dbReference>
<organism evidence="1 2">
    <name type="scientific">Thalassococcus halodurans</name>
    <dbReference type="NCBI Taxonomy" id="373675"/>
    <lineage>
        <taxon>Bacteria</taxon>
        <taxon>Pseudomonadati</taxon>
        <taxon>Pseudomonadota</taxon>
        <taxon>Alphaproteobacteria</taxon>
        <taxon>Rhodobacterales</taxon>
        <taxon>Roseobacteraceae</taxon>
        <taxon>Thalassococcus</taxon>
    </lineage>
</organism>
<sequence>MQTHFASGKKLSPASLSEMIRKYADDSSGPPIAAFSDKDAEILQSRYANDIARIGKMSGVTLIRRQIRLL</sequence>
<dbReference type="Proteomes" id="UP000236752">
    <property type="component" value="Unassembled WGS sequence"/>
</dbReference>
<name>A0A1H5VR49_9RHOB</name>
<protein>
    <submittedName>
        <fullName evidence="1">Uncharacterized protein</fullName>
    </submittedName>
</protein>
<proteinExistence type="predicted"/>
<keyword evidence="2" id="KW-1185">Reference proteome</keyword>
<gene>
    <name evidence="1" type="ORF">SAMN04488045_1146</name>
</gene>
<accession>A0A1H5VR49</accession>
<evidence type="ECO:0000313" key="2">
    <source>
        <dbReference type="Proteomes" id="UP000236752"/>
    </source>
</evidence>
<reference evidence="1 2" key="1">
    <citation type="submission" date="2016-10" db="EMBL/GenBank/DDBJ databases">
        <authorList>
            <person name="de Groot N.N."/>
        </authorList>
    </citation>
    <scope>NUCLEOTIDE SEQUENCE [LARGE SCALE GENOMIC DNA]</scope>
    <source>
        <strain evidence="1 2">DSM 26915</strain>
    </source>
</reference>
<dbReference type="AlphaFoldDB" id="A0A1H5VR49"/>